<dbReference type="KEGG" id="rme:Rmet_6421"/>
<dbReference type="HOGENOM" id="CLU_2882716_0_0_4"/>
<dbReference type="AlphaFoldDB" id="D3DXL9"/>
<gene>
    <name evidence="2" type="ordered locus">Rmet_6421</name>
</gene>
<sequence>MTRSSRSLASRRRRIASLPIARRPTRNRGNPTVRRAVDLSNKMRPETVENGRIHVIHRAWAMR</sequence>
<protein>
    <submittedName>
        <fullName evidence="2">Uncharacterized protein</fullName>
    </submittedName>
</protein>
<reference evidence="3" key="1">
    <citation type="journal article" date="2010" name="PLoS ONE">
        <title>The complete genome sequence of Cupriavidus metallidurans strain CH34, a master survivalist in harsh and anthropogenic environments.</title>
        <authorList>
            <person name="Janssen P.J."/>
            <person name="Van Houdt R."/>
            <person name="Moors H."/>
            <person name="Monsieurs P."/>
            <person name="Morin N."/>
            <person name="Michaux A."/>
            <person name="Benotmane M.A."/>
            <person name="Leys N."/>
            <person name="Vallaeys T."/>
            <person name="Lapidus A."/>
            <person name="Monchy S."/>
            <person name="Medigue C."/>
            <person name="Taghavi S."/>
            <person name="McCorkle S."/>
            <person name="Dunn J."/>
            <person name="van der Lelie D."/>
            <person name="Mergeay M."/>
        </authorList>
    </citation>
    <scope>NUCLEOTIDE SEQUENCE [LARGE SCALE GENOMIC DNA]</scope>
    <source>
        <strain evidence="3">ATCC 43123 / DSM 2839 / NBRC 102507 / CH34</strain>
    </source>
</reference>
<dbReference type="Proteomes" id="UP000002429">
    <property type="component" value="Chromosome"/>
</dbReference>
<evidence type="ECO:0000313" key="3">
    <source>
        <dbReference type="Proteomes" id="UP000002429"/>
    </source>
</evidence>
<dbReference type="EMBL" id="CP000352">
    <property type="protein sequence ID" value="ADC45039.1"/>
    <property type="molecule type" value="Genomic_DNA"/>
</dbReference>
<evidence type="ECO:0000313" key="2">
    <source>
        <dbReference type="EMBL" id="ADC45039.1"/>
    </source>
</evidence>
<proteinExistence type="predicted"/>
<organism evidence="2 3">
    <name type="scientific">Cupriavidus metallidurans (strain ATCC 43123 / DSM 2839 / NBRC 102507 / CH34)</name>
    <name type="common">Ralstonia metallidurans</name>
    <dbReference type="NCBI Taxonomy" id="266264"/>
    <lineage>
        <taxon>Bacteria</taxon>
        <taxon>Pseudomonadati</taxon>
        <taxon>Pseudomonadota</taxon>
        <taxon>Betaproteobacteria</taxon>
        <taxon>Burkholderiales</taxon>
        <taxon>Burkholderiaceae</taxon>
        <taxon>Cupriavidus</taxon>
    </lineage>
</organism>
<name>D3DXL9_CUPMC</name>
<feature type="region of interest" description="Disordered" evidence="1">
    <location>
        <begin position="1"/>
        <end position="33"/>
    </location>
</feature>
<accession>D3DXL9</accession>
<evidence type="ECO:0000256" key="1">
    <source>
        <dbReference type="SAM" id="MobiDB-lite"/>
    </source>
</evidence>
<keyword evidence="3" id="KW-1185">Reference proteome</keyword>